<comment type="caution">
    <text evidence="2">The sequence shown here is derived from an EMBL/GenBank/DDBJ whole genome shotgun (WGS) entry which is preliminary data.</text>
</comment>
<dbReference type="Proteomes" id="UP000598467">
    <property type="component" value="Unassembled WGS sequence"/>
</dbReference>
<sequence length="106" mass="11823">MKLLSSFIIAALLALGTSNAAFAYSGEYFVTCNLNPYGDNFLSLRTCGSTRCPEIARLGPDTFMISTDPYGERGWRNVIVLNSLQDQSYSGPRGWVYSKYICPVRY</sequence>
<gene>
    <name evidence="2" type="ORF">HK439_09550</name>
</gene>
<proteinExistence type="predicted"/>
<accession>A0A926NSC2</accession>
<reference evidence="2" key="1">
    <citation type="submission" date="2020-05" db="EMBL/GenBank/DDBJ databases">
        <title>Identification of trans-AT polyketide cluster in two marine bacteria, producers of a novel glutaramide-containing polyketide sesbanimide D and analogs.</title>
        <authorList>
            <person name="Kacar D."/>
            <person name="Rodriguez P."/>
            <person name="Canedo L."/>
            <person name="Gonzalez E."/>
            <person name="Galan B."/>
            <person name="De La Calle F."/>
            <person name="Garcia J.L."/>
        </authorList>
    </citation>
    <scope>NUCLEOTIDE SEQUENCE</scope>
    <source>
        <strain evidence="2">PHM038</strain>
    </source>
</reference>
<keyword evidence="1" id="KW-0732">Signal</keyword>
<dbReference type="EMBL" id="JABFCZ010000009">
    <property type="protein sequence ID" value="MBD1546507.1"/>
    <property type="molecule type" value="Genomic_DNA"/>
</dbReference>
<dbReference type="AlphaFoldDB" id="A0A926NSC2"/>
<evidence type="ECO:0008006" key="4">
    <source>
        <dbReference type="Google" id="ProtNLM"/>
    </source>
</evidence>
<evidence type="ECO:0000313" key="2">
    <source>
        <dbReference type="EMBL" id="MBD1546507.1"/>
    </source>
</evidence>
<evidence type="ECO:0000313" key="3">
    <source>
        <dbReference type="Proteomes" id="UP000598467"/>
    </source>
</evidence>
<name>A0A926NSC2_9HYPH</name>
<feature type="chain" id="PRO_5036859694" description="SH3 domain-containing protein" evidence="1">
    <location>
        <begin position="24"/>
        <end position="106"/>
    </location>
</feature>
<feature type="signal peptide" evidence="1">
    <location>
        <begin position="1"/>
        <end position="23"/>
    </location>
</feature>
<evidence type="ECO:0000256" key="1">
    <source>
        <dbReference type="SAM" id="SignalP"/>
    </source>
</evidence>
<organism evidence="2 3">
    <name type="scientific">Roseibium aggregatum</name>
    <dbReference type="NCBI Taxonomy" id="187304"/>
    <lineage>
        <taxon>Bacteria</taxon>
        <taxon>Pseudomonadati</taxon>
        <taxon>Pseudomonadota</taxon>
        <taxon>Alphaproteobacteria</taxon>
        <taxon>Hyphomicrobiales</taxon>
        <taxon>Stappiaceae</taxon>
        <taxon>Roseibium</taxon>
    </lineage>
</organism>
<protein>
    <recommendedName>
        <fullName evidence="4">SH3 domain-containing protein</fullName>
    </recommendedName>
</protein>
<dbReference type="RefSeq" id="WP_190291175.1">
    <property type="nucleotide sequence ID" value="NZ_JABFCZ010000009.1"/>
</dbReference>